<dbReference type="GO" id="GO:0008237">
    <property type="term" value="F:metallopeptidase activity"/>
    <property type="evidence" value="ECO:0007669"/>
    <property type="project" value="UniProtKB-KW"/>
</dbReference>
<dbReference type="AlphaFoldDB" id="S6A0U9"/>
<keyword evidence="3" id="KW-0378">Hydrolase</keyword>
<accession>S6A0U9</accession>
<name>S6A0U9_9SPIR</name>
<evidence type="ECO:0000313" key="7">
    <source>
        <dbReference type="EMBL" id="AGT44378.1"/>
    </source>
</evidence>
<dbReference type="Pfam" id="PF01523">
    <property type="entry name" value="PmbA_TldD_1st"/>
    <property type="match status" value="1"/>
</dbReference>
<evidence type="ECO:0000313" key="8">
    <source>
        <dbReference type="Proteomes" id="UP000015620"/>
    </source>
</evidence>
<evidence type="ECO:0000256" key="1">
    <source>
        <dbReference type="ARBA" id="ARBA00005836"/>
    </source>
</evidence>
<evidence type="ECO:0000256" key="4">
    <source>
        <dbReference type="ARBA" id="ARBA00023049"/>
    </source>
</evidence>
<dbReference type="InterPro" id="IPR051463">
    <property type="entry name" value="Peptidase_U62_metallo"/>
</dbReference>
<dbReference type="KEGG" id="tped:TPE_1904"/>
<keyword evidence="4" id="KW-0482">Metalloprotease</keyword>
<evidence type="ECO:0000256" key="2">
    <source>
        <dbReference type="ARBA" id="ARBA00022670"/>
    </source>
</evidence>
<organism evidence="7 8">
    <name type="scientific">Treponema pedis str. T A4</name>
    <dbReference type="NCBI Taxonomy" id="1291379"/>
    <lineage>
        <taxon>Bacteria</taxon>
        <taxon>Pseudomonadati</taxon>
        <taxon>Spirochaetota</taxon>
        <taxon>Spirochaetia</taxon>
        <taxon>Spirochaetales</taxon>
        <taxon>Treponemataceae</taxon>
        <taxon>Treponema</taxon>
    </lineage>
</organism>
<dbReference type="STRING" id="1291379.TPE_1904"/>
<dbReference type="GO" id="GO:0006508">
    <property type="term" value="P:proteolysis"/>
    <property type="evidence" value="ECO:0007669"/>
    <property type="project" value="UniProtKB-KW"/>
</dbReference>
<evidence type="ECO:0000256" key="3">
    <source>
        <dbReference type="ARBA" id="ARBA00022801"/>
    </source>
</evidence>
<feature type="domain" description="Metalloprotease TldD/E N-terminal" evidence="5">
    <location>
        <begin position="28"/>
        <end position="90"/>
    </location>
</feature>
<dbReference type="Pfam" id="PF19289">
    <property type="entry name" value="PmbA_TldD_3rd"/>
    <property type="match status" value="1"/>
</dbReference>
<dbReference type="SUPFAM" id="SSF111283">
    <property type="entry name" value="Putative modulator of DNA gyrase, PmbA/TldD"/>
    <property type="match status" value="1"/>
</dbReference>
<dbReference type="Proteomes" id="UP000015620">
    <property type="component" value="Chromosome"/>
</dbReference>
<dbReference type="PATRIC" id="fig|1291379.3.peg.1877"/>
<protein>
    <submittedName>
        <fullName evidence="7">TldD/PmbA</fullName>
    </submittedName>
</protein>
<dbReference type="SMR" id="S6A0U9"/>
<comment type="similarity">
    <text evidence="1">Belongs to the peptidase U62 family.</text>
</comment>
<evidence type="ECO:0000259" key="5">
    <source>
        <dbReference type="Pfam" id="PF01523"/>
    </source>
</evidence>
<keyword evidence="8" id="KW-1185">Reference proteome</keyword>
<dbReference type="InterPro" id="IPR002510">
    <property type="entry name" value="Metalloprtase-TldD/E_N"/>
</dbReference>
<dbReference type="PANTHER" id="PTHR30624:SF10">
    <property type="entry name" value="CONSERVED PROTEIN"/>
    <property type="match status" value="1"/>
</dbReference>
<feature type="domain" description="Metalloprotease TldD/E C-terminal" evidence="6">
    <location>
        <begin position="241"/>
        <end position="460"/>
    </location>
</feature>
<reference evidence="7 8" key="1">
    <citation type="journal article" date="2013" name="PLoS ONE">
        <title>Genome-Wide Relatedness of Treponema pedis, from Gingiva and Necrotic Skin Lesions of Pigs, with the Human Oral Pathogen Treponema denticola.</title>
        <authorList>
            <person name="Svartstrom O."/>
            <person name="Mushtaq M."/>
            <person name="Pringle M."/>
            <person name="Segerman B."/>
        </authorList>
    </citation>
    <scope>NUCLEOTIDE SEQUENCE [LARGE SCALE GENOMIC DNA]</scope>
    <source>
        <strain evidence="7">T A4</strain>
    </source>
</reference>
<dbReference type="HOGENOM" id="CLU_026425_1_2_12"/>
<dbReference type="PANTHER" id="PTHR30624">
    <property type="entry name" value="UNCHARACTERIZED PROTEIN TLDD AND PMBA"/>
    <property type="match status" value="1"/>
</dbReference>
<sequence length="491" mass="54301">MEETMVYSSKSLLEAAQNAVPKAELVTLRIHRKKNSSFLAHDAEFENAGYFYDAGFMVEVLYKGHIAYAASQNLTPQGAAEAAQKAFNAADSGSSFKIADFDLSIRPDSVLKNETLCGKKTYPSKAEIFDWLFELCNTLKISDEIIDTDSYAFLNEHTIELLTSSGANIFQNFNTVLSGFEAAARRGDVIQRRSWNGGARLFQGGCEFLNFSASKKEAERVGNEAIELLSCKTCPSDRRTLVLMPDQMILQIHESVGHPLEIDRIIGDERNYAGGSFIKPEDIGKFQYGSKLMNICFDPSIPYQIASYGADQTGTQAKKMFIIKEGILQCALGGVESAYRLYKKTPKFAECTVANQRAASWNRPPIDRMANLNLEPGSSSFDKIISSIEKGIIMSSNRSWSIDDYRNKFQFGCEYAKLIENGKITETVRDPNYRGVSQTFWRNLCAVGDKSTFEVFGTPSCGKGEPNQEIAVGHASPVCAFSDVEVFGGGK</sequence>
<keyword evidence="2" id="KW-0645">Protease</keyword>
<dbReference type="GO" id="GO:0005829">
    <property type="term" value="C:cytosol"/>
    <property type="evidence" value="ECO:0007669"/>
    <property type="project" value="TreeGrafter"/>
</dbReference>
<gene>
    <name evidence="7" type="ORF">TPE_1904</name>
</gene>
<dbReference type="InterPro" id="IPR036059">
    <property type="entry name" value="TldD/PmbA_sf"/>
</dbReference>
<dbReference type="EMBL" id="CP004120">
    <property type="protein sequence ID" value="AGT44378.1"/>
    <property type="molecule type" value="Genomic_DNA"/>
</dbReference>
<dbReference type="InterPro" id="IPR045569">
    <property type="entry name" value="Metalloprtase-TldD/E_C"/>
</dbReference>
<dbReference type="Gene3D" id="3.30.2290.10">
    <property type="entry name" value="PmbA/TldD superfamily"/>
    <property type="match status" value="1"/>
</dbReference>
<evidence type="ECO:0000259" key="6">
    <source>
        <dbReference type="Pfam" id="PF19289"/>
    </source>
</evidence>
<proteinExistence type="inferred from homology"/>
<dbReference type="InterPro" id="IPR035068">
    <property type="entry name" value="TldD/PmbA_N"/>
</dbReference>